<keyword evidence="5 6" id="KW-0472">Membrane</keyword>
<evidence type="ECO:0000256" key="2">
    <source>
        <dbReference type="ARBA" id="ARBA00022475"/>
    </source>
</evidence>
<comment type="subcellular location">
    <subcellularLocation>
        <location evidence="1">Cell membrane</location>
        <topology evidence="1">Multi-pass membrane protein</topology>
    </subcellularLocation>
</comment>
<sequence>MFSPATSFNHSSNGPAMLRSLALSNVFRLLAKAPSFGAVIGVIVMLIAFTLVDFSGWWTKPTISNVVHFTSLLAILAMGQALVILSKEIDLSVGAVYGLTGISFIYLQPILGVPGSVIGSLAIAMLCGWVQGFAVVKGRLPSMIVTLGGLFAFRGIIYVLTGGSVHSFPVEAQNHWLTQLLGGEFMGIKVAIIWMLLVLLILSALLWTTRFGNRLLATGGDADSALSRGIRTDRVKMAAFTLCASLAGFSGILTLADEPQTHVTIGELLELDAIAAAVIGGCLLTGGRGSLVGAVLGALILVSFRYELIALGAPSSWYITFVGALLIASVIFNQWLARGGGLWLIQGK</sequence>
<keyword evidence="3 6" id="KW-0812">Transmembrane</keyword>
<evidence type="ECO:0000256" key="5">
    <source>
        <dbReference type="ARBA" id="ARBA00023136"/>
    </source>
</evidence>
<feature type="transmembrane region" description="Helical" evidence="6">
    <location>
        <begin position="316"/>
        <end position="336"/>
    </location>
</feature>
<feature type="transmembrane region" description="Helical" evidence="6">
    <location>
        <begin position="91"/>
        <end position="111"/>
    </location>
</feature>
<dbReference type="Proteomes" id="UP000245698">
    <property type="component" value="Unassembled WGS sequence"/>
</dbReference>
<dbReference type="PANTHER" id="PTHR32196">
    <property type="entry name" value="ABC TRANSPORTER PERMEASE PROTEIN YPHD-RELATED-RELATED"/>
    <property type="match status" value="1"/>
</dbReference>
<gene>
    <name evidence="7" type="primary">lsrC</name>
    <name evidence="7" type="ORF">BQ8482_380154</name>
</gene>
<dbReference type="AlphaFoldDB" id="A0A2P9AS26"/>
<feature type="transmembrane region" description="Helical" evidence="6">
    <location>
        <begin position="185"/>
        <end position="207"/>
    </location>
</feature>
<name>A0A2P9AS26_9HYPH</name>
<feature type="transmembrane region" description="Helical" evidence="6">
    <location>
        <begin position="237"/>
        <end position="256"/>
    </location>
</feature>
<dbReference type="Pfam" id="PF02653">
    <property type="entry name" value="BPD_transp_2"/>
    <property type="match status" value="1"/>
</dbReference>
<feature type="transmembrane region" description="Helical" evidence="6">
    <location>
        <begin position="117"/>
        <end position="136"/>
    </location>
</feature>
<dbReference type="CDD" id="cd06579">
    <property type="entry name" value="TM_PBP1_transp_AraH_like"/>
    <property type="match status" value="1"/>
</dbReference>
<evidence type="ECO:0000313" key="7">
    <source>
        <dbReference type="EMBL" id="SJM33971.1"/>
    </source>
</evidence>
<proteinExistence type="predicted"/>
<dbReference type="EMBL" id="FUIG01000046">
    <property type="protein sequence ID" value="SJM33971.1"/>
    <property type="molecule type" value="Genomic_DNA"/>
</dbReference>
<evidence type="ECO:0000256" key="3">
    <source>
        <dbReference type="ARBA" id="ARBA00022692"/>
    </source>
</evidence>
<evidence type="ECO:0000256" key="6">
    <source>
        <dbReference type="SAM" id="Phobius"/>
    </source>
</evidence>
<reference evidence="8" key="1">
    <citation type="submission" date="2016-12" db="EMBL/GenBank/DDBJ databases">
        <authorList>
            <person name="Brunel B."/>
        </authorList>
    </citation>
    <scope>NUCLEOTIDE SEQUENCE [LARGE SCALE GENOMIC DNA]</scope>
</reference>
<keyword evidence="4 6" id="KW-1133">Transmembrane helix</keyword>
<evidence type="ECO:0000313" key="8">
    <source>
        <dbReference type="Proteomes" id="UP000245698"/>
    </source>
</evidence>
<feature type="transmembrane region" description="Helical" evidence="6">
    <location>
        <begin position="143"/>
        <end position="165"/>
    </location>
</feature>
<keyword evidence="8" id="KW-1185">Reference proteome</keyword>
<dbReference type="GO" id="GO:0005886">
    <property type="term" value="C:plasma membrane"/>
    <property type="evidence" value="ECO:0007669"/>
    <property type="project" value="UniProtKB-SubCell"/>
</dbReference>
<keyword evidence="2" id="KW-1003">Cell membrane</keyword>
<feature type="transmembrane region" description="Helical" evidence="6">
    <location>
        <begin position="276"/>
        <end position="304"/>
    </location>
</feature>
<feature type="transmembrane region" description="Helical" evidence="6">
    <location>
        <begin position="29"/>
        <end position="51"/>
    </location>
</feature>
<evidence type="ECO:0000256" key="4">
    <source>
        <dbReference type="ARBA" id="ARBA00022989"/>
    </source>
</evidence>
<accession>A0A2P9AS26</accession>
<protein>
    <submittedName>
        <fullName evidence="7">Autoinducer 2 import system permease protein LsrC</fullName>
    </submittedName>
</protein>
<feature type="transmembrane region" description="Helical" evidence="6">
    <location>
        <begin position="63"/>
        <end position="84"/>
    </location>
</feature>
<dbReference type="InterPro" id="IPR001851">
    <property type="entry name" value="ABC_transp_permease"/>
</dbReference>
<organism evidence="7 8">
    <name type="scientific">Mesorhizobium delmotii</name>
    <dbReference type="NCBI Taxonomy" id="1631247"/>
    <lineage>
        <taxon>Bacteria</taxon>
        <taxon>Pseudomonadati</taxon>
        <taxon>Pseudomonadota</taxon>
        <taxon>Alphaproteobacteria</taxon>
        <taxon>Hyphomicrobiales</taxon>
        <taxon>Phyllobacteriaceae</taxon>
        <taxon>Mesorhizobium</taxon>
    </lineage>
</organism>
<evidence type="ECO:0000256" key="1">
    <source>
        <dbReference type="ARBA" id="ARBA00004651"/>
    </source>
</evidence>
<dbReference type="GO" id="GO:0022857">
    <property type="term" value="F:transmembrane transporter activity"/>
    <property type="evidence" value="ECO:0007669"/>
    <property type="project" value="InterPro"/>
</dbReference>